<sequence>MSKLIVITGITGVQGSSVADTYLQSPDWRIRGVSRNLSSAAALEWTSKGVEMVKGDLDDIESLKRAFSDADVIFGVTDFWTIFMDPKSQEKKRPDQQILQYCYETELQQAKTLADAAASVPGLSRFIFSSMADANKWSKGKFQQLYHMDSKAQAVYYMQSLPGLRGKFSQVQAPIYFQLPLLWGLPITPKKQDDGTYRMKSIGPGNKRIPFGFVRKDFGPCVKAAAEAEPNLNLFAIGQYLTWEEYLQTWCKSQGVPYGGYDELSYDGLCEVLPGGLGHEFAQNVLFAWEFGYDGSDPSVVLPDKFGLKMTPFEEYCKVTDFKSIL</sequence>
<dbReference type="AlphaFoldDB" id="A0AAN6IA77"/>
<dbReference type="InterPro" id="IPR008030">
    <property type="entry name" value="NmrA-like"/>
</dbReference>
<dbReference type="InterPro" id="IPR036291">
    <property type="entry name" value="NAD(P)-bd_dom_sf"/>
</dbReference>
<evidence type="ECO:0000256" key="2">
    <source>
        <dbReference type="ARBA" id="ARBA00022857"/>
    </source>
</evidence>
<dbReference type="InterPro" id="IPR051164">
    <property type="entry name" value="NmrA-like_oxidored"/>
</dbReference>
<name>A0AAN6IA77_9EURO</name>
<dbReference type="PANTHER" id="PTHR42748">
    <property type="entry name" value="NITROGEN METABOLITE REPRESSION PROTEIN NMRA FAMILY MEMBER"/>
    <property type="match status" value="1"/>
</dbReference>
<feature type="domain" description="NmrA-like" evidence="3">
    <location>
        <begin position="1"/>
        <end position="316"/>
    </location>
</feature>
<comment type="similarity">
    <text evidence="1">Belongs to the NmrA-type oxidoreductase family.</text>
</comment>
<comment type="caution">
    <text evidence="4">The sequence shown here is derived from an EMBL/GenBank/DDBJ whole genome shotgun (WGS) entry which is preliminary data.</text>
</comment>
<accession>A0AAN6IA77</accession>
<evidence type="ECO:0000313" key="4">
    <source>
        <dbReference type="EMBL" id="KAI1609535.1"/>
    </source>
</evidence>
<gene>
    <name evidence="4" type="ORF">EDD36DRAFT_446198</name>
</gene>
<evidence type="ECO:0000256" key="1">
    <source>
        <dbReference type="ARBA" id="ARBA00006328"/>
    </source>
</evidence>
<reference evidence="4" key="1">
    <citation type="journal article" date="2022" name="bioRxiv">
        <title>Deciphering the potential niche of two novel black yeast fungi from a biological soil crust based on their genomes, phenotypes, and melanin regulation.</title>
        <authorList>
            <consortium name="DOE Joint Genome Institute"/>
            <person name="Carr E.C."/>
            <person name="Barton Q."/>
            <person name="Grambo S."/>
            <person name="Sullivan M."/>
            <person name="Renfro C.M."/>
            <person name="Kuo A."/>
            <person name="Pangilinan J."/>
            <person name="Lipzen A."/>
            <person name="Keymanesh K."/>
            <person name="Savage E."/>
            <person name="Barry K."/>
            <person name="Grigoriev I.V."/>
            <person name="Riekhof W.R."/>
            <person name="Harris S.S."/>
        </authorList>
    </citation>
    <scope>NUCLEOTIDE SEQUENCE</scope>
    <source>
        <strain evidence="4">JF 03-4F</strain>
    </source>
</reference>
<dbReference type="SUPFAM" id="SSF51735">
    <property type="entry name" value="NAD(P)-binding Rossmann-fold domains"/>
    <property type="match status" value="1"/>
</dbReference>
<dbReference type="Pfam" id="PF05368">
    <property type="entry name" value="NmrA"/>
    <property type="match status" value="1"/>
</dbReference>
<evidence type="ECO:0000259" key="3">
    <source>
        <dbReference type="Pfam" id="PF05368"/>
    </source>
</evidence>
<dbReference type="Proteomes" id="UP001203852">
    <property type="component" value="Unassembled WGS sequence"/>
</dbReference>
<proteinExistence type="inferred from homology"/>
<protein>
    <submittedName>
        <fullName evidence="4">NmrA-like family protein</fullName>
    </submittedName>
</protein>
<dbReference type="Gene3D" id="3.40.50.720">
    <property type="entry name" value="NAD(P)-binding Rossmann-like Domain"/>
    <property type="match status" value="1"/>
</dbReference>
<dbReference type="EMBL" id="MU404360">
    <property type="protein sequence ID" value="KAI1609535.1"/>
    <property type="molecule type" value="Genomic_DNA"/>
</dbReference>
<dbReference type="GO" id="GO:0005634">
    <property type="term" value="C:nucleus"/>
    <property type="evidence" value="ECO:0007669"/>
    <property type="project" value="TreeGrafter"/>
</dbReference>
<keyword evidence="2" id="KW-0521">NADP</keyword>
<dbReference type="Gene3D" id="3.90.25.10">
    <property type="entry name" value="UDP-galactose 4-epimerase, domain 1"/>
    <property type="match status" value="1"/>
</dbReference>
<evidence type="ECO:0000313" key="5">
    <source>
        <dbReference type="Proteomes" id="UP001203852"/>
    </source>
</evidence>
<organism evidence="4 5">
    <name type="scientific">Exophiala viscosa</name>
    <dbReference type="NCBI Taxonomy" id="2486360"/>
    <lineage>
        <taxon>Eukaryota</taxon>
        <taxon>Fungi</taxon>
        <taxon>Dikarya</taxon>
        <taxon>Ascomycota</taxon>
        <taxon>Pezizomycotina</taxon>
        <taxon>Eurotiomycetes</taxon>
        <taxon>Chaetothyriomycetidae</taxon>
        <taxon>Chaetothyriales</taxon>
        <taxon>Herpotrichiellaceae</taxon>
        <taxon>Exophiala</taxon>
    </lineage>
</organism>
<keyword evidence="5" id="KW-1185">Reference proteome</keyword>
<dbReference type="PANTHER" id="PTHR42748:SF26">
    <property type="entry name" value="NMRA-LIKE DOMAIN-CONTAINING PROTEIN"/>
    <property type="match status" value="1"/>
</dbReference>